<reference evidence="3" key="1">
    <citation type="journal article" date="2019" name="Nat. Commun.">
        <title>The genome of broomcorn millet.</title>
        <authorList>
            <person name="Zou C."/>
            <person name="Miki D."/>
            <person name="Li D."/>
            <person name="Tang Q."/>
            <person name="Xiao L."/>
            <person name="Rajput S."/>
            <person name="Deng P."/>
            <person name="Jia W."/>
            <person name="Huang R."/>
            <person name="Zhang M."/>
            <person name="Sun Y."/>
            <person name="Hu J."/>
            <person name="Fu X."/>
            <person name="Schnable P.S."/>
            <person name="Li F."/>
            <person name="Zhang H."/>
            <person name="Feng B."/>
            <person name="Zhu X."/>
            <person name="Liu R."/>
            <person name="Schnable J.C."/>
            <person name="Zhu J.-K."/>
            <person name="Zhang H."/>
        </authorList>
    </citation>
    <scope>NUCLEOTIDE SEQUENCE [LARGE SCALE GENOMIC DNA]</scope>
</reference>
<evidence type="ECO:0008006" key="4">
    <source>
        <dbReference type="Google" id="ProtNLM"/>
    </source>
</evidence>
<feature type="compositionally biased region" description="Low complexity" evidence="1">
    <location>
        <begin position="114"/>
        <end position="132"/>
    </location>
</feature>
<feature type="region of interest" description="Disordered" evidence="1">
    <location>
        <begin position="106"/>
        <end position="164"/>
    </location>
</feature>
<protein>
    <recommendedName>
        <fullName evidence="4">F-box protein</fullName>
    </recommendedName>
</protein>
<sequence>MRLISSSGAAACPAPRLLARGRSLSGRSQIGVVAPRPRPVQPGFDLYNCDWPGTSTASQLWSRALHWRWFHLITDPAFRRHFCGLHGRPAPMLGFLCNELPASARAKTMPAPPASSASRPRARPSPVASSSNVPPPQLPRTQRSAPPSQTRSPPATAATLTCPPRRPRSWNVALLCEDHSDESFRVILVGTDADGTIACIHSSPEPAVWSEPAYAPQHLSGGGGDHVDAVGGTLLGNALYFICQRTRVLMYDLGTRTMSVVHLPPASHNQHIALTTHYVRKALQLTGIIFL</sequence>
<comment type="caution">
    <text evidence="2">The sequence shown here is derived from an EMBL/GenBank/DDBJ whole genome shotgun (WGS) entry which is preliminary data.</text>
</comment>
<gene>
    <name evidence="2" type="ORF">C2845_PM13G08710</name>
</gene>
<dbReference type="Proteomes" id="UP000275267">
    <property type="component" value="Unassembled WGS sequence"/>
</dbReference>
<accession>A0A3L6RGC7</accession>
<name>A0A3L6RGC7_PANMI</name>
<dbReference type="AlphaFoldDB" id="A0A3L6RGC7"/>
<proteinExistence type="predicted"/>
<organism evidence="2 3">
    <name type="scientific">Panicum miliaceum</name>
    <name type="common">Proso millet</name>
    <name type="synonym">Broomcorn millet</name>
    <dbReference type="NCBI Taxonomy" id="4540"/>
    <lineage>
        <taxon>Eukaryota</taxon>
        <taxon>Viridiplantae</taxon>
        <taxon>Streptophyta</taxon>
        <taxon>Embryophyta</taxon>
        <taxon>Tracheophyta</taxon>
        <taxon>Spermatophyta</taxon>
        <taxon>Magnoliopsida</taxon>
        <taxon>Liliopsida</taxon>
        <taxon>Poales</taxon>
        <taxon>Poaceae</taxon>
        <taxon>PACMAD clade</taxon>
        <taxon>Panicoideae</taxon>
        <taxon>Panicodae</taxon>
        <taxon>Paniceae</taxon>
        <taxon>Panicinae</taxon>
        <taxon>Panicum</taxon>
        <taxon>Panicum sect. Panicum</taxon>
    </lineage>
</organism>
<evidence type="ECO:0000256" key="1">
    <source>
        <dbReference type="SAM" id="MobiDB-lite"/>
    </source>
</evidence>
<keyword evidence="3" id="KW-1185">Reference proteome</keyword>
<dbReference type="PANTHER" id="PTHR32133:SF358">
    <property type="entry name" value="F-BOX DOMAIN-CONTAINING PROTEIN"/>
    <property type="match status" value="1"/>
</dbReference>
<evidence type="ECO:0000313" key="3">
    <source>
        <dbReference type="Proteomes" id="UP000275267"/>
    </source>
</evidence>
<dbReference type="EMBL" id="PQIB02000008">
    <property type="protein sequence ID" value="RLN03061.1"/>
    <property type="molecule type" value="Genomic_DNA"/>
</dbReference>
<feature type="compositionally biased region" description="Low complexity" evidence="1">
    <location>
        <begin position="153"/>
        <end position="163"/>
    </location>
</feature>
<dbReference type="PANTHER" id="PTHR32133">
    <property type="entry name" value="OS07G0120400 PROTEIN"/>
    <property type="match status" value="1"/>
</dbReference>
<evidence type="ECO:0000313" key="2">
    <source>
        <dbReference type="EMBL" id="RLN03061.1"/>
    </source>
</evidence>
<feature type="compositionally biased region" description="Polar residues" evidence="1">
    <location>
        <begin position="139"/>
        <end position="152"/>
    </location>
</feature>